<evidence type="ECO:0000313" key="5">
    <source>
        <dbReference type="EMBL" id="TQF10995.1"/>
    </source>
</evidence>
<evidence type="ECO:0000256" key="2">
    <source>
        <dbReference type="SAM" id="MobiDB-lite"/>
    </source>
</evidence>
<feature type="compositionally biased region" description="Basic and acidic residues" evidence="2">
    <location>
        <begin position="681"/>
        <end position="690"/>
    </location>
</feature>
<keyword evidence="6" id="KW-1185">Reference proteome</keyword>
<feature type="compositionally biased region" description="Low complexity" evidence="2">
    <location>
        <begin position="250"/>
        <end position="267"/>
    </location>
</feature>
<evidence type="ECO:0000313" key="6">
    <source>
        <dbReference type="Proteomes" id="UP000315369"/>
    </source>
</evidence>
<accession>A0A540WPQ6</accession>
<dbReference type="PANTHER" id="PTHR22990">
    <property type="entry name" value="F-BOX ONLY PROTEIN"/>
    <property type="match status" value="1"/>
</dbReference>
<feature type="compositionally biased region" description="Low complexity" evidence="2">
    <location>
        <begin position="70"/>
        <end position="108"/>
    </location>
</feature>
<dbReference type="OrthoDB" id="5522893at2"/>
<dbReference type="Gene3D" id="2.160.20.10">
    <property type="entry name" value="Single-stranded right-handed beta-helix, Pectin lyase-like"/>
    <property type="match status" value="1"/>
</dbReference>
<comment type="caution">
    <text evidence="5">The sequence shown here is derived from an EMBL/GenBank/DDBJ whole genome shotgun (WGS) entry which is preliminary data.</text>
</comment>
<reference evidence="5 6" key="1">
    <citation type="submission" date="2019-06" db="EMBL/GenBank/DDBJ databases">
        <authorList>
            <person name="Livingstone P."/>
            <person name="Whitworth D."/>
        </authorList>
    </citation>
    <scope>NUCLEOTIDE SEQUENCE [LARGE SCALE GENOMIC DNA]</scope>
    <source>
        <strain evidence="5 6">AM401</strain>
    </source>
</reference>
<dbReference type="InterPro" id="IPR039448">
    <property type="entry name" value="Beta_helix"/>
</dbReference>
<sequence length="705" mass="72714">MAGPHSLTSPPERTPLIERLQKFPMPLRGKAMFGAFRRIGGLVALTAGLCGYGAFAQEQQPQAEAPPPVEQAAPVPEAPVASEPPVAEGGGAETVPAAPPEAESLPSPIDSGQEAVGGSGMDAQAVPQETQPAIPDDPGAVMGGQTAPVVPQEAQPTIPNDSGPVMGEQTAPVVPQEAQPAIPDDSGEAMGGSGSEPVAPAAGEVVGEMDAPAIPPEAAPNQAVQVPPEPVAPEATMPVESPQTFVKEGPPTQVPQSPTTTSSQAPRPATPIPAPAQPTVAASAPTAMASTSSAMTAAGGPRKEWHVSKAGNDKQAGSKQAPFRTIRRALTAVGPGDVIRVQAGEYPGNIVIDGPVRGGQPGAPIRLVGEGRVRIVPGGERGTLVQVRRPYWRVEGFDVDVRKQKRFAVAFERDTQGSALLRSTLHGGALGAAVSTALGARGVLIEGNHIHDFRKAGGGDSHGVVVQATSRNITIRGNDIHDTSADGVQCLKPDNRNQAPADGVRIENNHLHHTRENAVDIKTCRNVTVVGNRMHGFRKSRSSAGEAVVVHYSASNVRVEKNGISDAGRGISVGGVKEGPDPKNIVVRGNRINGISKAGGSDGTGIRVENAQGVQIEGNTVEGTAGYGMMLGLGSNNGAPSKDVLVQGNTVRTANLVRLGNKRPGLRMDNNRYATNGNFKSEGKETKSINDWKSLSGVDKASSQQ</sequence>
<dbReference type="SMART" id="SM00710">
    <property type="entry name" value="PbH1"/>
    <property type="match status" value="8"/>
</dbReference>
<feature type="region of interest" description="Disordered" evidence="2">
    <location>
        <begin position="667"/>
        <end position="705"/>
    </location>
</feature>
<dbReference type="Proteomes" id="UP000315369">
    <property type="component" value="Unassembled WGS sequence"/>
</dbReference>
<feature type="region of interest" description="Disordered" evidence="2">
    <location>
        <begin position="61"/>
        <end position="124"/>
    </location>
</feature>
<gene>
    <name evidence="5" type="ORF">FJV41_36585</name>
</gene>
<feature type="domain" description="Right handed beta helix" evidence="4">
    <location>
        <begin position="463"/>
        <end position="649"/>
    </location>
</feature>
<protein>
    <submittedName>
        <fullName evidence="5">DUF1565 domain-containing protein</fullName>
    </submittedName>
</protein>
<evidence type="ECO:0000259" key="3">
    <source>
        <dbReference type="Pfam" id="PF07602"/>
    </source>
</evidence>
<dbReference type="InterPro" id="IPR006626">
    <property type="entry name" value="PbH1"/>
</dbReference>
<dbReference type="Pfam" id="PF07602">
    <property type="entry name" value="DUF1565"/>
    <property type="match status" value="1"/>
</dbReference>
<organism evidence="5 6">
    <name type="scientific">Myxococcus llanfairpwllgwyngyllgogerychwyrndrobwllllantysiliogogogochensis</name>
    <dbReference type="NCBI Taxonomy" id="2590453"/>
    <lineage>
        <taxon>Bacteria</taxon>
        <taxon>Pseudomonadati</taxon>
        <taxon>Myxococcota</taxon>
        <taxon>Myxococcia</taxon>
        <taxon>Myxococcales</taxon>
        <taxon>Cystobacterineae</taxon>
        <taxon>Myxococcaceae</taxon>
        <taxon>Myxococcus</taxon>
    </lineage>
</organism>
<dbReference type="InterPro" id="IPR011050">
    <property type="entry name" value="Pectin_lyase_fold/virulence"/>
</dbReference>
<evidence type="ECO:0000256" key="1">
    <source>
        <dbReference type="ARBA" id="ARBA00022737"/>
    </source>
</evidence>
<dbReference type="InterPro" id="IPR051550">
    <property type="entry name" value="SCF-Subunits/Alg-Epimerases"/>
</dbReference>
<keyword evidence="1" id="KW-0677">Repeat</keyword>
<proteinExistence type="predicted"/>
<dbReference type="InterPro" id="IPR012334">
    <property type="entry name" value="Pectin_lyas_fold"/>
</dbReference>
<dbReference type="InterPro" id="IPR011459">
    <property type="entry name" value="DUF1565"/>
</dbReference>
<dbReference type="SUPFAM" id="SSF51126">
    <property type="entry name" value="Pectin lyase-like"/>
    <property type="match status" value="1"/>
</dbReference>
<dbReference type="AlphaFoldDB" id="A0A540WPQ6"/>
<dbReference type="EMBL" id="VIFM01000216">
    <property type="protein sequence ID" value="TQF10995.1"/>
    <property type="molecule type" value="Genomic_DNA"/>
</dbReference>
<feature type="compositionally biased region" description="Low complexity" evidence="2">
    <location>
        <begin position="219"/>
        <end position="240"/>
    </location>
</feature>
<feature type="compositionally biased region" description="Low complexity" evidence="2">
    <location>
        <begin position="277"/>
        <end position="298"/>
    </location>
</feature>
<feature type="domain" description="DUF1565" evidence="3">
    <location>
        <begin position="310"/>
        <end position="347"/>
    </location>
</feature>
<dbReference type="Pfam" id="PF13229">
    <property type="entry name" value="Beta_helix"/>
    <property type="match status" value="1"/>
</dbReference>
<feature type="region of interest" description="Disordered" evidence="2">
    <location>
        <begin position="151"/>
        <end position="322"/>
    </location>
</feature>
<evidence type="ECO:0000259" key="4">
    <source>
        <dbReference type="Pfam" id="PF13229"/>
    </source>
</evidence>
<name>A0A540WPQ6_9BACT</name>
<dbReference type="PANTHER" id="PTHR22990:SF15">
    <property type="entry name" value="F-BOX ONLY PROTEIN 10"/>
    <property type="match status" value="1"/>
</dbReference>